<dbReference type="PANTHER" id="PTHR47959">
    <property type="entry name" value="ATP-DEPENDENT RNA HELICASE RHLE-RELATED"/>
    <property type="match status" value="1"/>
</dbReference>
<evidence type="ECO:0000256" key="10">
    <source>
        <dbReference type="ARBA" id="ARBA00022884"/>
    </source>
</evidence>
<evidence type="ECO:0000256" key="2">
    <source>
        <dbReference type="ARBA" id="ARBA00004123"/>
    </source>
</evidence>
<evidence type="ECO:0000259" key="17">
    <source>
        <dbReference type="PROSITE" id="PS51195"/>
    </source>
</evidence>
<dbReference type="SMART" id="SM00490">
    <property type="entry name" value="HELICc"/>
    <property type="match status" value="1"/>
</dbReference>
<evidence type="ECO:0000256" key="14">
    <source>
        <dbReference type="SAM" id="MobiDB-lite"/>
    </source>
</evidence>
<evidence type="ECO:0000256" key="11">
    <source>
        <dbReference type="ARBA" id="ARBA00023242"/>
    </source>
</evidence>
<dbReference type="InterPro" id="IPR011545">
    <property type="entry name" value="DEAD/DEAH_box_helicase_dom"/>
</dbReference>
<dbReference type="PANTHER" id="PTHR47959:SF8">
    <property type="entry name" value="RNA HELICASE"/>
    <property type="match status" value="1"/>
</dbReference>
<evidence type="ECO:0000256" key="3">
    <source>
        <dbReference type="ARBA" id="ARBA00010379"/>
    </source>
</evidence>
<comment type="function">
    <text evidence="1">ATP-binding RNA helicase involved in the biogenesis of 60S ribosomal subunits and is required for the normal formation of 25S and 5.8S rRNAs.</text>
</comment>
<dbReference type="Pfam" id="PF00271">
    <property type="entry name" value="Helicase_C"/>
    <property type="match status" value="1"/>
</dbReference>
<evidence type="ECO:0000256" key="7">
    <source>
        <dbReference type="ARBA" id="ARBA00022801"/>
    </source>
</evidence>
<gene>
    <name evidence="18" type="ORF">DFH07DRAFT_269017</name>
</gene>
<dbReference type="Proteomes" id="UP001215280">
    <property type="component" value="Unassembled WGS sequence"/>
</dbReference>
<dbReference type="Gene3D" id="3.40.50.300">
    <property type="entry name" value="P-loop containing nucleotide triphosphate hydrolases"/>
    <property type="match status" value="2"/>
</dbReference>
<feature type="compositionally biased region" description="Polar residues" evidence="14">
    <location>
        <begin position="648"/>
        <end position="663"/>
    </location>
</feature>
<dbReference type="Pfam" id="PF08147">
    <property type="entry name" value="DBP10CT"/>
    <property type="match status" value="1"/>
</dbReference>
<evidence type="ECO:0000256" key="12">
    <source>
        <dbReference type="ARBA" id="ARBA00047984"/>
    </source>
</evidence>
<name>A0AAD7JRE7_9AGAR</name>
<dbReference type="CDD" id="cd18787">
    <property type="entry name" value="SF2_C_DEAD"/>
    <property type="match status" value="1"/>
</dbReference>
<dbReference type="PROSITE" id="PS51194">
    <property type="entry name" value="HELICASE_CTER"/>
    <property type="match status" value="1"/>
</dbReference>
<keyword evidence="10" id="KW-0694">RNA-binding</keyword>
<dbReference type="SMART" id="SM00487">
    <property type="entry name" value="DEXDc"/>
    <property type="match status" value="1"/>
</dbReference>
<dbReference type="GO" id="GO:0005524">
    <property type="term" value="F:ATP binding"/>
    <property type="evidence" value="ECO:0007669"/>
    <property type="project" value="UniProtKB-KW"/>
</dbReference>
<dbReference type="GO" id="GO:0003723">
    <property type="term" value="F:RNA binding"/>
    <property type="evidence" value="ECO:0007669"/>
    <property type="project" value="UniProtKB-KW"/>
</dbReference>
<dbReference type="InterPro" id="IPR027417">
    <property type="entry name" value="P-loop_NTPase"/>
</dbReference>
<dbReference type="GO" id="GO:0005829">
    <property type="term" value="C:cytosol"/>
    <property type="evidence" value="ECO:0007669"/>
    <property type="project" value="TreeGrafter"/>
</dbReference>
<feature type="compositionally biased region" description="Acidic residues" evidence="14">
    <location>
        <begin position="11"/>
        <end position="20"/>
    </location>
</feature>
<dbReference type="GO" id="GO:0003724">
    <property type="term" value="F:RNA helicase activity"/>
    <property type="evidence" value="ECO:0007669"/>
    <property type="project" value="UniProtKB-EC"/>
</dbReference>
<feature type="short sequence motif" description="Q motif" evidence="13">
    <location>
        <begin position="79"/>
        <end position="107"/>
    </location>
</feature>
<accession>A0AAD7JRE7</accession>
<feature type="domain" description="Helicase C-terminal" evidence="16">
    <location>
        <begin position="365"/>
        <end position="515"/>
    </location>
</feature>
<comment type="similarity">
    <text evidence="3">Belongs to the DEAD box helicase family. DDX54/DBP10 subfamily.</text>
</comment>
<dbReference type="Pfam" id="PF00270">
    <property type="entry name" value="DEAD"/>
    <property type="match status" value="1"/>
</dbReference>
<keyword evidence="6" id="KW-0547">Nucleotide-binding</keyword>
<feature type="region of interest" description="Disordered" evidence="14">
    <location>
        <begin position="1"/>
        <end position="41"/>
    </location>
</feature>
<dbReference type="GO" id="GO:0042254">
    <property type="term" value="P:ribosome biogenesis"/>
    <property type="evidence" value="ECO:0007669"/>
    <property type="project" value="UniProtKB-KW"/>
</dbReference>
<keyword evidence="8" id="KW-0347">Helicase</keyword>
<evidence type="ECO:0000256" key="13">
    <source>
        <dbReference type="PROSITE-ProRule" id="PRU00552"/>
    </source>
</evidence>
<comment type="catalytic activity">
    <reaction evidence="12">
        <text>ATP + H2O = ADP + phosphate + H(+)</text>
        <dbReference type="Rhea" id="RHEA:13065"/>
        <dbReference type="ChEBI" id="CHEBI:15377"/>
        <dbReference type="ChEBI" id="CHEBI:15378"/>
        <dbReference type="ChEBI" id="CHEBI:30616"/>
        <dbReference type="ChEBI" id="CHEBI:43474"/>
        <dbReference type="ChEBI" id="CHEBI:456216"/>
        <dbReference type="EC" id="3.6.4.13"/>
    </reaction>
</comment>
<feature type="region of interest" description="Disordered" evidence="14">
    <location>
        <begin position="806"/>
        <end position="926"/>
    </location>
</feature>
<sequence>MASKRRRGDGDESSDSEEIDISSALAGKRQRTQPDQDSDDELVDFIRTSIAKRDTKKGTELVKKVKGKTKISKGEVGGGSFQSMGLHPSLLRSLTLQGYRIPTPIQRISIPALLENPPRDLVGMARTGSGKSLAYMVPLVQRLSGRHATAFGARALILLPTRELALQLLKVGKELARGWHASHSGHAGDGEEVEDSSKGQGLRWSLIVGGEGLDEQFEMITNNPDIIIATPGRLLHLIVEMDMDLKSVQYVVFDEADRLFEMGFETALNEILHRLPASRQTLLFSATLPKSLVEFAKAGLQDPKLVRLDAESKISSDLKMAFFSVKQAEKDACLLSLLRDVIKVPFRQAPSAETETTGDQPRKGKMKRLEQRTAPHQTLVFVATKHHVEYLLNLLTTANYAVSHIYGSLDQTARSYQMDQFRRGLTSILVVTDVAARGIDIPVLENVINYDFPQGARVFVHRVGRTARAGRRGWAWSFITNMELPYLLDLQLFLGRPLKADVSGDSEQEYTESLILGTFEREKIDEEVEYIRSLEDVNHSLPILREVMKRGHDMYERSKGKASPPSYKRAKDMTKDSKWILAGSDSGVHPVLLRGDDGPQRRLREEARKALLRSVNSFRPSETVFEVGSKGNTTNAALMKDRRKALQRSAQRRLSASMSTVVENESEPENGPAGGEVAMADEDELAVVFDTTSRRQGYRDSEFYMSHYQKDAMTEKGYSLNDGASSFAEQARSATFDLTGDEGVVDRKRRQLNWDKKKKRFVKGDGVGADNIKLVKTENGTRLPATYRSGRFDEWKAKSRVTLPKIGEAENEGSHRRKPVGIGGQRFRHNKIVPAKPLDKLGNDYERKVRQMKKKNEAQDGETSSRPTSGNRGGRYGGKSFARVKTELKTSEQIRKGRKALDNRRAKNGRPTRGGGGRGGGRKGKR</sequence>
<dbReference type="EC" id="3.6.4.13" evidence="4"/>
<feature type="compositionally biased region" description="Basic and acidic residues" evidence="14">
    <location>
        <begin position="884"/>
        <end position="905"/>
    </location>
</feature>
<keyword evidence="5" id="KW-0690">Ribosome biogenesis</keyword>
<keyword evidence="19" id="KW-1185">Reference proteome</keyword>
<feature type="region of interest" description="Disordered" evidence="14">
    <location>
        <begin position="648"/>
        <end position="676"/>
    </location>
</feature>
<dbReference type="SUPFAM" id="SSF52540">
    <property type="entry name" value="P-loop containing nucleoside triphosphate hydrolases"/>
    <property type="match status" value="1"/>
</dbReference>
<dbReference type="GO" id="GO:0010467">
    <property type="term" value="P:gene expression"/>
    <property type="evidence" value="ECO:0007669"/>
    <property type="project" value="UniProtKB-ARBA"/>
</dbReference>
<dbReference type="AlphaFoldDB" id="A0AAD7JRE7"/>
<dbReference type="GO" id="GO:0005730">
    <property type="term" value="C:nucleolus"/>
    <property type="evidence" value="ECO:0007669"/>
    <property type="project" value="UniProtKB-SubCell"/>
</dbReference>
<evidence type="ECO:0000256" key="1">
    <source>
        <dbReference type="ARBA" id="ARBA00003706"/>
    </source>
</evidence>
<dbReference type="PROSITE" id="PS51192">
    <property type="entry name" value="HELICASE_ATP_BIND_1"/>
    <property type="match status" value="1"/>
</dbReference>
<feature type="domain" description="DEAD-box RNA helicase Q" evidence="17">
    <location>
        <begin position="79"/>
        <end position="107"/>
    </location>
</feature>
<evidence type="ECO:0000313" key="18">
    <source>
        <dbReference type="EMBL" id="KAJ7770210.1"/>
    </source>
</evidence>
<evidence type="ECO:0000256" key="6">
    <source>
        <dbReference type="ARBA" id="ARBA00022741"/>
    </source>
</evidence>
<evidence type="ECO:0000256" key="5">
    <source>
        <dbReference type="ARBA" id="ARBA00022517"/>
    </source>
</evidence>
<dbReference type="GO" id="GO:0016787">
    <property type="term" value="F:hydrolase activity"/>
    <property type="evidence" value="ECO:0007669"/>
    <property type="project" value="UniProtKB-KW"/>
</dbReference>
<reference evidence="18" key="1">
    <citation type="submission" date="2023-03" db="EMBL/GenBank/DDBJ databases">
        <title>Massive genome expansion in bonnet fungi (Mycena s.s.) driven by repeated elements and novel gene families across ecological guilds.</title>
        <authorList>
            <consortium name="Lawrence Berkeley National Laboratory"/>
            <person name="Harder C.B."/>
            <person name="Miyauchi S."/>
            <person name="Viragh M."/>
            <person name="Kuo A."/>
            <person name="Thoen E."/>
            <person name="Andreopoulos B."/>
            <person name="Lu D."/>
            <person name="Skrede I."/>
            <person name="Drula E."/>
            <person name="Henrissat B."/>
            <person name="Morin E."/>
            <person name="Kohler A."/>
            <person name="Barry K."/>
            <person name="LaButti K."/>
            <person name="Morin E."/>
            <person name="Salamov A."/>
            <person name="Lipzen A."/>
            <person name="Mereny Z."/>
            <person name="Hegedus B."/>
            <person name="Baldrian P."/>
            <person name="Stursova M."/>
            <person name="Weitz H."/>
            <person name="Taylor A."/>
            <person name="Grigoriev I.V."/>
            <person name="Nagy L.G."/>
            <person name="Martin F."/>
            <person name="Kauserud H."/>
        </authorList>
    </citation>
    <scope>NUCLEOTIDE SEQUENCE</scope>
    <source>
        <strain evidence="18">CBHHK188m</strain>
    </source>
</reference>
<evidence type="ECO:0000256" key="4">
    <source>
        <dbReference type="ARBA" id="ARBA00012552"/>
    </source>
</evidence>
<feature type="compositionally biased region" description="Polar residues" evidence="14">
    <location>
        <begin position="861"/>
        <end position="870"/>
    </location>
</feature>
<dbReference type="PROSITE" id="PS00039">
    <property type="entry name" value="DEAD_ATP_HELICASE"/>
    <property type="match status" value="1"/>
</dbReference>
<keyword evidence="9" id="KW-0067">ATP-binding</keyword>
<comment type="subcellular location">
    <subcellularLocation>
        <location evidence="2">Nucleus</location>
    </subcellularLocation>
</comment>
<dbReference type="SMART" id="SM01123">
    <property type="entry name" value="DBP10CT"/>
    <property type="match status" value="1"/>
</dbReference>
<evidence type="ECO:0000259" key="15">
    <source>
        <dbReference type="PROSITE" id="PS51192"/>
    </source>
</evidence>
<proteinExistence type="inferred from homology"/>
<dbReference type="InterPro" id="IPR012541">
    <property type="entry name" value="DBP10_C"/>
</dbReference>
<evidence type="ECO:0000259" key="16">
    <source>
        <dbReference type="PROSITE" id="PS51194"/>
    </source>
</evidence>
<feature type="compositionally biased region" description="Basic and acidic residues" evidence="14">
    <location>
        <begin position="837"/>
        <end position="858"/>
    </location>
</feature>
<dbReference type="PROSITE" id="PS51195">
    <property type="entry name" value="Q_MOTIF"/>
    <property type="match status" value="1"/>
</dbReference>
<protein>
    <recommendedName>
        <fullName evidence="4">RNA helicase</fullName>
        <ecNumber evidence="4">3.6.4.13</ecNumber>
    </recommendedName>
</protein>
<evidence type="ECO:0000256" key="8">
    <source>
        <dbReference type="ARBA" id="ARBA00022806"/>
    </source>
</evidence>
<feature type="region of interest" description="Disordered" evidence="14">
    <location>
        <begin position="350"/>
        <end position="371"/>
    </location>
</feature>
<dbReference type="InterPro" id="IPR001650">
    <property type="entry name" value="Helicase_C-like"/>
</dbReference>
<keyword evidence="7 18" id="KW-0378">Hydrolase</keyword>
<dbReference type="EMBL" id="JARJLG010000024">
    <property type="protein sequence ID" value="KAJ7770210.1"/>
    <property type="molecule type" value="Genomic_DNA"/>
</dbReference>
<organism evidence="18 19">
    <name type="scientific">Mycena maculata</name>
    <dbReference type="NCBI Taxonomy" id="230809"/>
    <lineage>
        <taxon>Eukaryota</taxon>
        <taxon>Fungi</taxon>
        <taxon>Dikarya</taxon>
        <taxon>Basidiomycota</taxon>
        <taxon>Agaricomycotina</taxon>
        <taxon>Agaricomycetes</taxon>
        <taxon>Agaricomycetidae</taxon>
        <taxon>Agaricales</taxon>
        <taxon>Marasmiineae</taxon>
        <taxon>Mycenaceae</taxon>
        <taxon>Mycena</taxon>
    </lineage>
</organism>
<evidence type="ECO:0000256" key="9">
    <source>
        <dbReference type="ARBA" id="ARBA00022840"/>
    </source>
</evidence>
<evidence type="ECO:0000313" key="19">
    <source>
        <dbReference type="Proteomes" id="UP001215280"/>
    </source>
</evidence>
<dbReference type="InterPro" id="IPR050079">
    <property type="entry name" value="DEAD_box_RNA_helicase"/>
</dbReference>
<dbReference type="InterPro" id="IPR014014">
    <property type="entry name" value="RNA_helicase_DEAD_Q_motif"/>
</dbReference>
<keyword evidence="11" id="KW-0539">Nucleus</keyword>
<dbReference type="InterPro" id="IPR000629">
    <property type="entry name" value="RNA-helicase_DEAD-box_CS"/>
</dbReference>
<dbReference type="InterPro" id="IPR014001">
    <property type="entry name" value="Helicase_ATP-bd"/>
</dbReference>
<feature type="domain" description="Helicase ATP-binding" evidence="15">
    <location>
        <begin position="112"/>
        <end position="306"/>
    </location>
</feature>
<comment type="caution">
    <text evidence="18">The sequence shown here is derived from an EMBL/GenBank/DDBJ whole genome shotgun (WGS) entry which is preliminary data.</text>
</comment>